<dbReference type="CDD" id="cd03364">
    <property type="entry name" value="TOPRIM_DnaG_primases"/>
    <property type="match status" value="1"/>
</dbReference>
<evidence type="ECO:0000313" key="2">
    <source>
        <dbReference type="Proteomes" id="UP000812961"/>
    </source>
</evidence>
<feature type="non-terminal residue" evidence="1">
    <location>
        <position position="1"/>
    </location>
</feature>
<protein>
    <submittedName>
        <fullName evidence="1">Toprim domain-containing protein</fullName>
    </submittedName>
</protein>
<gene>
    <name evidence="1" type="ORF">K1Y79_29010</name>
</gene>
<dbReference type="EMBL" id="JAICCF010000014">
    <property type="protein sequence ID" value="MBW8688408.1"/>
    <property type="molecule type" value="Genomic_DNA"/>
</dbReference>
<feature type="non-terminal residue" evidence="1">
    <location>
        <position position="360"/>
    </location>
</feature>
<dbReference type="Proteomes" id="UP000812961">
    <property type="component" value="Unassembled WGS sequence"/>
</dbReference>
<dbReference type="InterPro" id="IPR034151">
    <property type="entry name" value="TOPRIM_DnaG_bac"/>
</dbReference>
<evidence type="ECO:0000313" key="1">
    <source>
        <dbReference type="EMBL" id="MBW8688408.1"/>
    </source>
</evidence>
<dbReference type="Pfam" id="PF13155">
    <property type="entry name" value="Toprim_2"/>
    <property type="match status" value="1"/>
</dbReference>
<reference evidence="1 2" key="1">
    <citation type="submission" date="2021-08" db="EMBL/GenBank/DDBJ databases">
        <title>The genome sequence of Chitinophaga sp. B61.</title>
        <authorList>
            <person name="Zhang X."/>
        </authorList>
    </citation>
    <scope>NUCLEOTIDE SEQUENCE [LARGE SCALE GENOMIC DNA]</scope>
    <source>
        <strain evidence="1 2">B61</strain>
    </source>
</reference>
<sequence length="360" mass="39767">YCIVFALRDSVGQISGMYFRSTINDQDQRHYYLKDRRGLYPGYPEPGVSRLILTESVIDAATLLQDGEIRKGYGILACYGTNGLTAEHEAAILGLKGLREIIFAFDGDEAGNKAVAKYSALLKGRLPHLVISTLQLPEGEDVNSVGVSHTSVVFTELLSGRTELFFSSEVSVEKTKQSSLEEGEASVLDVSNPYKLSYVGKGGNYYVQGGVGKQLDSMKVTLVVEHKESGHKSRNKLDLYEDKQVERLSREVGEKLGIRKDMLEQDLYRLTDLLDEYREREQAPVESSEQTVAYKMSETERHEAIGFLRQEGLLEALNELLGGTGIVGEDNNRLFLLLVALSYKMAAPLHALIQGSSGSG</sequence>
<accession>A0ABS7GNG8</accession>
<name>A0ABS7GNG8_9BACT</name>
<comment type="caution">
    <text evidence="1">The sequence shown here is derived from an EMBL/GenBank/DDBJ whole genome shotgun (WGS) entry which is preliminary data.</text>
</comment>
<proteinExistence type="predicted"/>
<dbReference type="RefSeq" id="WP_220253735.1">
    <property type="nucleotide sequence ID" value="NZ_JAICCF010000014.1"/>
</dbReference>
<keyword evidence="2" id="KW-1185">Reference proteome</keyword>
<dbReference type="Gene3D" id="3.40.1360.10">
    <property type="match status" value="1"/>
</dbReference>
<organism evidence="1 2">
    <name type="scientific">Chitinophaga rhizophila</name>
    <dbReference type="NCBI Taxonomy" id="2866212"/>
    <lineage>
        <taxon>Bacteria</taxon>
        <taxon>Pseudomonadati</taxon>
        <taxon>Bacteroidota</taxon>
        <taxon>Chitinophagia</taxon>
        <taxon>Chitinophagales</taxon>
        <taxon>Chitinophagaceae</taxon>
        <taxon>Chitinophaga</taxon>
    </lineage>
</organism>
<dbReference type="SUPFAM" id="SSF56731">
    <property type="entry name" value="DNA primase core"/>
    <property type="match status" value="1"/>
</dbReference>